<evidence type="ECO:0000313" key="6">
    <source>
        <dbReference type="EMBL" id="MDT2546825.1"/>
    </source>
</evidence>
<accession>A0AAW8TJA7</accession>
<dbReference type="Proteomes" id="UP001254770">
    <property type="component" value="Unassembled WGS sequence"/>
</dbReference>
<gene>
    <name evidence="6" type="ORF">P7D69_21070</name>
</gene>
<dbReference type="Pfam" id="PF01081">
    <property type="entry name" value="Aldolase"/>
    <property type="match status" value="1"/>
</dbReference>
<keyword evidence="5" id="KW-0119">Carbohydrate metabolism</keyword>
<comment type="caution">
    <text evidence="6">The sequence shown here is derived from an EMBL/GenBank/DDBJ whole genome shotgun (WGS) entry which is preliminary data.</text>
</comment>
<dbReference type="PANTHER" id="PTHR30246">
    <property type="entry name" value="2-KETO-3-DEOXY-6-PHOSPHOGLUCONATE ALDOLASE"/>
    <property type="match status" value="1"/>
</dbReference>
<protein>
    <submittedName>
        <fullName evidence="6">Bifunctional 4-hydroxy-2-oxoglutarate aldolase/2-dehydro-3-deoxy-phosphogluconate aldolase</fullName>
    </submittedName>
</protein>
<dbReference type="SUPFAM" id="SSF51569">
    <property type="entry name" value="Aldolase"/>
    <property type="match status" value="1"/>
</dbReference>
<organism evidence="6 7">
    <name type="scientific">Enterococcus raffinosus</name>
    <dbReference type="NCBI Taxonomy" id="71452"/>
    <lineage>
        <taxon>Bacteria</taxon>
        <taxon>Bacillati</taxon>
        <taxon>Bacillota</taxon>
        <taxon>Bacilli</taxon>
        <taxon>Lactobacillales</taxon>
        <taxon>Enterococcaceae</taxon>
        <taxon>Enterococcus</taxon>
    </lineage>
</organism>
<evidence type="ECO:0000256" key="3">
    <source>
        <dbReference type="ARBA" id="ARBA00011233"/>
    </source>
</evidence>
<dbReference type="AlphaFoldDB" id="A0AAW8TJA7"/>
<reference evidence="6" key="1">
    <citation type="submission" date="2023-03" db="EMBL/GenBank/DDBJ databases">
        <authorList>
            <person name="Shen W."/>
            <person name="Cai J."/>
        </authorList>
    </citation>
    <scope>NUCLEOTIDE SEQUENCE</scope>
    <source>
        <strain evidence="6">Y15</strain>
    </source>
</reference>
<dbReference type="Gene3D" id="3.20.20.70">
    <property type="entry name" value="Aldolase class I"/>
    <property type="match status" value="1"/>
</dbReference>
<dbReference type="CDD" id="cd00452">
    <property type="entry name" value="KDPG_aldolase"/>
    <property type="match status" value="1"/>
</dbReference>
<dbReference type="InterPro" id="IPR000887">
    <property type="entry name" value="Aldlse_KDPG_KHG"/>
</dbReference>
<comment type="pathway">
    <text evidence="1">Carbohydrate acid metabolism.</text>
</comment>
<dbReference type="GO" id="GO:0016829">
    <property type="term" value="F:lyase activity"/>
    <property type="evidence" value="ECO:0007669"/>
    <property type="project" value="UniProtKB-KW"/>
</dbReference>
<evidence type="ECO:0000256" key="5">
    <source>
        <dbReference type="ARBA" id="ARBA00023277"/>
    </source>
</evidence>
<name>A0AAW8TJA7_9ENTE</name>
<sequence>MSITNFPELTIILRGYSFEEAMFVMEELAAMNTSVGIEVTTNNDDFARIITEGNKKFGQQLLIGAGTVLTFSQADQAIAGGAKFLLGPKKFSTPIFSLAKERGVVTVPSAFTPSEIQVMFDEGADIVKVFPAVTVGPTYFKQLAGPFGIRPLMAVGGVTIDNIAAFKKAGVVYFGVGSSMFQKADIQNRNGQAIRKSIQSYLDKLAEAGSEEDESH</sequence>
<proteinExistence type="inferred from homology"/>
<dbReference type="InterPro" id="IPR013785">
    <property type="entry name" value="Aldolase_TIM"/>
</dbReference>
<evidence type="ECO:0000256" key="2">
    <source>
        <dbReference type="ARBA" id="ARBA00006906"/>
    </source>
</evidence>
<dbReference type="PANTHER" id="PTHR30246:SF1">
    <property type="entry name" value="2-DEHYDRO-3-DEOXY-6-PHOSPHOGALACTONATE ALDOLASE-RELATED"/>
    <property type="match status" value="1"/>
</dbReference>
<evidence type="ECO:0000313" key="7">
    <source>
        <dbReference type="Proteomes" id="UP001254770"/>
    </source>
</evidence>
<dbReference type="RefSeq" id="WP_060805109.1">
    <property type="nucleotide sequence ID" value="NZ_JARPXL010000050.1"/>
</dbReference>
<dbReference type="EMBL" id="JARPXL010000050">
    <property type="protein sequence ID" value="MDT2546825.1"/>
    <property type="molecule type" value="Genomic_DNA"/>
</dbReference>
<comment type="subunit">
    <text evidence="3">Homotrimer.</text>
</comment>
<evidence type="ECO:0000256" key="4">
    <source>
        <dbReference type="ARBA" id="ARBA00023239"/>
    </source>
</evidence>
<evidence type="ECO:0000256" key="1">
    <source>
        <dbReference type="ARBA" id="ARBA00004761"/>
    </source>
</evidence>
<keyword evidence="4" id="KW-0456">Lyase</keyword>
<comment type="similarity">
    <text evidence="2">Belongs to the KHG/KDPG aldolase family.</text>
</comment>